<dbReference type="PROSITE" id="PS50102">
    <property type="entry name" value="RRM"/>
    <property type="match status" value="1"/>
</dbReference>
<name>G8ZZY9_TORDE</name>
<dbReference type="PANTHER" id="PTHR45880:SF1">
    <property type="entry name" value="RNA-BINDING MOTIF PROTEIN, X-LINKED 2"/>
    <property type="match status" value="1"/>
</dbReference>
<dbReference type="Pfam" id="PF00076">
    <property type="entry name" value="RRM_1"/>
    <property type="match status" value="1"/>
</dbReference>
<dbReference type="AlphaFoldDB" id="G8ZZY9"/>
<dbReference type="SMART" id="SM00360">
    <property type="entry name" value="RRM"/>
    <property type="match status" value="1"/>
</dbReference>
<evidence type="ECO:0000256" key="1">
    <source>
        <dbReference type="ARBA" id="ARBA00022884"/>
    </source>
</evidence>
<dbReference type="InterPro" id="IPR000504">
    <property type="entry name" value="RRM_dom"/>
</dbReference>
<dbReference type="GO" id="GO:0051237">
    <property type="term" value="P:maintenance of RNA location"/>
    <property type="evidence" value="ECO:0007669"/>
    <property type="project" value="EnsemblFungi"/>
</dbReference>
<feature type="domain" description="RRM" evidence="3">
    <location>
        <begin position="34"/>
        <end position="112"/>
    </location>
</feature>
<dbReference type="KEGG" id="tdl:TDEL_0H03240"/>
<dbReference type="eggNOG" id="KOG0126">
    <property type="taxonomic scope" value="Eukaryota"/>
</dbReference>
<dbReference type="GO" id="GO:0006406">
    <property type="term" value="P:mRNA export from nucleus"/>
    <property type="evidence" value="ECO:0007669"/>
    <property type="project" value="EnsemblFungi"/>
</dbReference>
<gene>
    <name evidence="4" type="primary">TDEL0H03240</name>
    <name evidence="4" type="ORF">TDEL_0H03240</name>
</gene>
<dbReference type="GO" id="GO:0000384">
    <property type="term" value="F:first spliceosomal transesterification activity"/>
    <property type="evidence" value="ECO:0007669"/>
    <property type="project" value="EnsemblFungi"/>
</dbReference>
<dbReference type="FunCoup" id="G8ZZY9">
    <property type="interactions" value="791"/>
</dbReference>
<dbReference type="InterPro" id="IPR045844">
    <property type="entry name" value="RRM_Ist3-like"/>
</dbReference>
<dbReference type="GO" id="GO:0000974">
    <property type="term" value="C:Prp19 complex"/>
    <property type="evidence" value="ECO:0007669"/>
    <property type="project" value="EnsemblFungi"/>
</dbReference>
<dbReference type="GO" id="GO:0071013">
    <property type="term" value="C:catalytic step 2 spliceosome"/>
    <property type="evidence" value="ECO:0007669"/>
    <property type="project" value="TreeGrafter"/>
</dbReference>
<evidence type="ECO:0000256" key="2">
    <source>
        <dbReference type="PROSITE-ProRule" id="PRU00176"/>
    </source>
</evidence>
<reference evidence="4 5" key="1">
    <citation type="journal article" date="2011" name="Proc. Natl. Acad. Sci. U.S.A.">
        <title>Evolutionary erosion of yeast sex chromosomes by mating-type switching accidents.</title>
        <authorList>
            <person name="Gordon J.L."/>
            <person name="Armisen D."/>
            <person name="Proux-Wera E."/>
            <person name="Oheigeartaigh S.S."/>
            <person name="Byrne K.P."/>
            <person name="Wolfe K.H."/>
        </authorList>
    </citation>
    <scope>NUCLEOTIDE SEQUENCE [LARGE SCALE GENOMIC DNA]</scope>
    <source>
        <strain evidence="5">ATCC 10662 / CBS 1146 / NBRC 0425 / NCYC 2629 / NRRL Y-866</strain>
    </source>
</reference>
<dbReference type="CDD" id="cd12411">
    <property type="entry name" value="RRM_ist3_like"/>
    <property type="match status" value="1"/>
</dbReference>
<accession>G8ZZY9</accession>
<dbReference type="PANTHER" id="PTHR45880">
    <property type="entry name" value="RNA-BINDING MOTIF PROTEIN, X-LINKED 2"/>
    <property type="match status" value="1"/>
</dbReference>
<dbReference type="OrthoDB" id="2573941at2759"/>
<dbReference type="InterPro" id="IPR012677">
    <property type="entry name" value="Nucleotide-bd_a/b_plait_sf"/>
</dbReference>
<evidence type="ECO:0000313" key="5">
    <source>
        <dbReference type="Proteomes" id="UP000005627"/>
    </source>
</evidence>
<sequence>MNQIRAIQRINDTELSSGILSPNLSWHNEYKDRAYIFIGGLNVELTEADILTIFSQYGIPVDVFLVRDRETGDSKGFGYLKYEDQRSAVLAIDNLNGSKIAGRIIKVDHAWYTPRDDMIEYQEAVQRELSKDRIDIPKELRIMDRRQEVEEVELEDPMASYETCPGN</sequence>
<dbReference type="STRING" id="1076872.G8ZZY9"/>
<proteinExistence type="predicted"/>
<dbReference type="RefSeq" id="XP_003683394.1">
    <property type="nucleotide sequence ID" value="XM_003683346.1"/>
</dbReference>
<dbReference type="SUPFAM" id="SSF54928">
    <property type="entry name" value="RNA-binding domain, RBD"/>
    <property type="match status" value="1"/>
</dbReference>
<dbReference type="InterPro" id="IPR051847">
    <property type="entry name" value="RNA_proc/Spliceosome_comp"/>
</dbReference>
<protein>
    <recommendedName>
        <fullName evidence="3">RRM domain-containing protein</fullName>
    </recommendedName>
</protein>
<organism evidence="4 5">
    <name type="scientific">Torulaspora delbrueckii</name>
    <name type="common">Yeast</name>
    <name type="synonym">Candida colliculosa</name>
    <dbReference type="NCBI Taxonomy" id="4950"/>
    <lineage>
        <taxon>Eukaryota</taxon>
        <taxon>Fungi</taxon>
        <taxon>Dikarya</taxon>
        <taxon>Ascomycota</taxon>
        <taxon>Saccharomycotina</taxon>
        <taxon>Saccharomycetes</taxon>
        <taxon>Saccharomycetales</taxon>
        <taxon>Saccharomycetaceae</taxon>
        <taxon>Torulaspora</taxon>
    </lineage>
</organism>
<dbReference type="EMBL" id="HE616749">
    <property type="protein sequence ID" value="CCE94183.1"/>
    <property type="molecule type" value="Genomic_DNA"/>
</dbReference>
<dbReference type="GO" id="GO:0071011">
    <property type="term" value="C:precatalytic spliceosome"/>
    <property type="evidence" value="ECO:0007669"/>
    <property type="project" value="TreeGrafter"/>
</dbReference>
<dbReference type="HOGENOM" id="CLU_045495_5_0_1"/>
<dbReference type="InParanoid" id="G8ZZY9"/>
<dbReference type="InterPro" id="IPR035979">
    <property type="entry name" value="RBD_domain_sf"/>
</dbReference>
<dbReference type="GO" id="GO:0005686">
    <property type="term" value="C:U2 snRNP"/>
    <property type="evidence" value="ECO:0007669"/>
    <property type="project" value="EnsemblFungi"/>
</dbReference>
<dbReference type="Proteomes" id="UP000005627">
    <property type="component" value="Chromosome 8"/>
</dbReference>
<dbReference type="GO" id="GO:0003723">
    <property type="term" value="F:RNA binding"/>
    <property type="evidence" value="ECO:0007669"/>
    <property type="project" value="UniProtKB-UniRule"/>
</dbReference>
<dbReference type="GO" id="GO:0000349">
    <property type="term" value="P:generation of catalytic spliceosome for first transesterification step"/>
    <property type="evidence" value="ECO:0007669"/>
    <property type="project" value="EnsemblFungi"/>
</dbReference>
<dbReference type="GeneID" id="11501426"/>
<keyword evidence="5" id="KW-1185">Reference proteome</keyword>
<evidence type="ECO:0000259" key="3">
    <source>
        <dbReference type="PROSITE" id="PS50102"/>
    </source>
</evidence>
<dbReference type="GO" id="GO:0000245">
    <property type="term" value="P:spliceosomal complex assembly"/>
    <property type="evidence" value="ECO:0007669"/>
    <property type="project" value="EnsemblFungi"/>
</dbReference>
<dbReference type="Gene3D" id="3.30.70.330">
    <property type="match status" value="1"/>
</dbReference>
<evidence type="ECO:0000313" key="4">
    <source>
        <dbReference type="EMBL" id="CCE94183.1"/>
    </source>
</evidence>
<dbReference type="GO" id="GO:0070274">
    <property type="term" value="C:RES complex"/>
    <property type="evidence" value="ECO:0007669"/>
    <property type="project" value="EnsemblFungi"/>
</dbReference>
<keyword evidence="1 2" id="KW-0694">RNA-binding</keyword>